<accession>A0ABU2NH30</accession>
<reference evidence="2" key="1">
    <citation type="submission" date="2023-07" db="EMBL/GenBank/DDBJ databases">
        <title>30 novel species of actinomycetes from the DSMZ collection.</title>
        <authorList>
            <person name="Nouioui I."/>
        </authorList>
    </citation>
    <scope>NUCLEOTIDE SEQUENCE [LARGE SCALE GENOMIC DNA]</scope>
    <source>
        <strain evidence="2">DSM 45834</strain>
    </source>
</reference>
<dbReference type="Proteomes" id="UP001183202">
    <property type="component" value="Unassembled WGS sequence"/>
</dbReference>
<protein>
    <recommendedName>
        <fullName evidence="3">Transcriptional regulator, AbiEi antitoxin, Type IV TA system</fullName>
    </recommendedName>
</protein>
<keyword evidence="2" id="KW-1185">Reference proteome</keyword>
<proteinExistence type="predicted"/>
<sequence>MPRRSHSLSPEQYAALCHSTVVRVRDLQELGLHRSTIAHRCRPGGPWRSLLPGVVLLNNGAPTRDDRRSAGLLHCGPGAVITGLDALQLHGMQRVPAPSGPVHVLVPSDRRRTGHGVVLVERTERLPTPEIGRWPLASLPRAVLDFARRCRDRDQVRSGLAEVVQRHRYIPAALAEELATGSSRGSALPREVLTEVGDGIRSVAEAKARERLLASNLPRPLWNPTLRDAATNRFIAVPDGWFDEVGLAWEMDSHEWHLDPEDHARTLKRRVAMTAEGIIVVPHTPGRIMNDWPAVFDELWRSIEQAARRPRPAVIAIPASPSI</sequence>
<evidence type="ECO:0000313" key="2">
    <source>
        <dbReference type="Proteomes" id="UP001183202"/>
    </source>
</evidence>
<organism evidence="1 2">
    <name type="scientific">Pseudonocardia charpentierae</name>
    <dbReference type="NCBI Taxonomy" id="3075545"/>
    <lineage>
        <taxon>Bacteria</taxon>
        <taxon>Bacillati</taxon>
        <taxon>Actinomycetota</taxon>
        <taxon>Actinomycetes</taxon>
        <taxon>Pseudonocardiales</taxon>
        <taxon>Pseudonocardiaceae</taxon>
        <taxon>Pseudonocardia</taxon>
    </lineage>
</organism>
<name>A0ABU2NH30_9PSEU</name>
<evidence type="ECO:0008006" key="3">
    <source>
        <dbReference type="Google" id="ProtNLM"/>
    </source>
</evidence>
<gene>
    <name evidence="1" type="ORF">RM445_27440</name>
</gene>
<comment type="caution">
    <text evidence="1">The sequence shown here is derived from an EMBL/GenBank/DDBJ whole genome shotgun (WGS) entry which is preliminary data.</text>
</comment>
<dbReference type="RefSeq" id="WP_311559764.1">
    <property type="nucleotide sequence ID" value="NZ_JAVREJ010000028.1"/>
</dbReference>
<dbReference type="EMBL" id="JAVREJ010000028">
    <property type="protein sequence ID" value="MDT0353252.1"/>
    <property type="molecule type" value="Genomic_DNA"/>
</dbReference>
<evidence type="ECO:0000313" key="1">
    <source>
        <dbReference type="EMBL" id="MDT0353252.1"/>
    </source>
</evidence>